<organism evidence="2 3">
    <name type="scientific">Molorchus minor</name>
    <dbReference type="NCBI Taxonomy" id="1323400"/>
    <lineage>
        <taxon>Eukaryota</taxon>
        <taxon>Metazoa</taxon>
        <taxon>Ecdysozoa</taxon>
        <taxon>Arthropoda</taxon>
        <taxon>Hexapoda</taxon>
        <taxon>Insecta</taxon>
        <taxon>Pterygota</taxon>
        <taxon>Neoptera</taxon>
        <taxon>Endopterygota</taxon>
        <taxon>Coleoptera</taxon>
        <taxon>Polyphaga</taxon>
        <taxon>Cucujiformia</taxon>
        <taxon>Chrysomeloidea</taxon>
        <taxon>Cerambycidae</taxon>
        <taxon>Lamiinae</taxon>
        <taxon>Monochamini</taxon>
        <taxon>Molorchus</taxon>
    </lineage>
</organism>
<evidence type="ECO:0000256" key="1">
    <source>
        <dbReference type="SAM" id="MobiDB-lite"/>
    </source>
</evidence>
<feature type="region of interest" description="Disordered" evidence="1">
    <location>
        <begin position="103"/>
        <end position="126"/>
    </location>
</feature>
<reference evidence="2" key="1">
    <citation type="journal article" date="2023" name="Insect Mol. Biol.">
        <title>Genome sequencing provides insights into the evolution of gene families encoding plant cell wall-degrading enzymes in longhorned beetles.</title>
        <authorList>
            <person name="Shin N.R."/>
            <person name="Okamura Y."/>
            <person name="Kirsch R."/>
            <person name="Pauchet Y."/>
        </authorList>
    </citation>
    <scope>NUCLEOTIDE SEQUENCE</scope>
    <source>
        <strain evidence="2">MMC_N1</strain>
    </source>
</reference>
<evidence type="ECO:0000313" key="3">
    <source>
        <dbReference type="Proteomes" id="UP001162164"/>
    </source>
</evidence>
<accession>A0ABQ9JQI7</accession>
<dbReference type="EMBL" id="JAPWTJ010000254">
    <property type="protein sequence ID" value="KAJ8980538.1"/>
    <property type="molecule type" value="Genomic_DNA"/>
</dbReference>
<keyword evidence="3" id="KW-1185">Reference proteome</keyword>
<name>A0ABQ9JQI7_9CUCU</name>
<protein>
    <submittedName>
        <fullName evidence="2">Uncharacterized protein</fullName>
    </submittedName>
</protein>
<evidence type="ECO:0000313" key="2">
    <source>
        <dbReference type="EMBL" id="KAJ8980538.1"/>
    </source>
</evidence>
<feature type="compositionally biased region" description="Basic and acidic residues" evidence="1">
    <location>
        <begin position="106"/>
        <end position="126"/>
    </location>
</feature>
<gene>
    <name evidence="2" type="ORF">NQ317_008336</name>
</gene>
<comment type="caution">
    <text evidence="2">The sequence shown here is derived from an EMBL/GenBank/DDBJ whole genome shotgun (WGS) entry which is preliminary data.</text>
</comment>
<proteinExistence type="predicted"/>
<dbReference type="Proteomes" id="UP001162164">
    <property type="component" value="Unassembled WGS sequence"/>
</dbReference>
<sequence length="126" mass="15263">MVKLEIKVQWHRNHIPEVSNVYGPKAHKAPEHFGFLIPNPFVNMTVNKAIEHSRELLSKYPELFSGKFTSQFFNMKQLLWYGHMRRMEQDRIPQMIWKWRPANRRKKEDQERVGKKESKKLCKKED</sequence>